<dbReference type="Pfam" id="PF00664">
    <property type="entry name" value="ABC_membrane"/>
    <property type="match status" value="1"/>
</dbReference>
<comment type="subcellular location">
    <subcellularLocation>
        <location evidence="1">Cell membrane</location>
        <topology evidence="1">Multi-pass membrane protein</topology>
    </subcellularLocation>
</comment>
<evidence type="ECO:0000259" key="11">
    <source>
        <dbReference type="PROSITE" id="PS50990"/>
    </source>
</evidence>
<evidence type="ECO:0000256" key="5">
    <source>
        <dbReference type="ARBA" id="ARBA00022840"/>
    </source>
</evidence>
<feature type="transmembrane region" description="Helical" evidence="8">
    <location>
        <begin position="303"/>
        <end position="327"/>
    </location>
</feature>
<name>A0ABW5YQ65_9SPHI</name>
<reference evidence="13" key="1">
    <citation type="journal article" date="2019" name="Int. J. Syst. Evol. Microbiol.">
        <title>The Global Catalogue of Microorganisms (GCM) 10K type strain sequencing project: providing services to taxonomists for standard genome sequencing and annotation.</title>
        <authorList>
            <consortium name="The Broad Institute Genomics Platform"/>
            <consortium name="The Broad Institute Genome Sequencing Center for Infectious Disease"/>
            <person name="Wu L."/>
            <person name="Ma J."/>
        </authorList>
    </citation>
    <scope>NUCLEOTIDE SEQUENCE [LARGE SCALE GENOMIC DNA]</scope>
    <source>
        <strain evidence="13">KCTC 22209</strain>
    </source>
</reference>
<dbReference type="CDD" id="cd02418">
    <property type="entry name" value="Peptidase_C39B"/>
    <property type="match status" value="1"/>
</dbReference>
<feature type="transmembrane region" description="Helical" evidence="8">
    <location>
        <begin position="202"/>
        <end position="223"/>
    </location>
</feature>
<dbReference type="RefSeq" id="WP_380917627.1">
    <property type="nucleotide sequence ID" value="NZ_JBHUPE010000001.1"/>
</dbReference>
<keyword evidence="13" id="KW-1185">Reference proteome</keyword>
<dbReference type="InterPro" id="IPR017871">
    <property type="entry name" value="ABC_transporter-like_CS"/>
</dbReference>
<dbReference type="PROSITE" id="PS50929">
    <property type="entry name" value="ABC_TM1F"/>
    <property type="match status" value="1"/>
</dbReference>
<evidence type="ECO:0000259" key="10">
    <source>
        <dbReference type="PROSITE" id="PS50929"/>
    </source>
</evidence>
<dbReference type="Gene3D" id="1.20.1560.10">
    <property type="entry name" value="ABC transporter type 1, transmembrane domain"/>
    <property type="match status" value="1"/>
</dbReference>
<dbReference type="SMART" id="SM00382">
    <property type="entry name" value="AAA"/>
    <property type="match status" value="1"/>
</dbReference>
<keyword evidence="2 8" id="KW-0812">Transmembrane</keyword>
<evidence type="ECO:0000256" key="7">
    <source>
        <dbReference type="ARBA" id="ARBA00023136"/>
    </source>
</evidence>
<dbReference type="SUPFAM" id="SSF90123">
    <property type="entry name" value="ABC transporter transmembrane region"/>
    <property type="match status" value="1"/>
</dbReference>
<evidence type="ECO:0000256" key="2">
    <source>
        <dbReference type="ARBA" id="ARBA00022692"/>
    </source>
</evidence>
<dbReference type="PROSITE" id="PS50990">
    <property type="entry name" value="PEPTIDASE_C39"/>
    <property type="match status" value="1"/>
</dbReference>
<protein>
    <submittedName>
        <fullName evidence="12">Peptidase domain-containing ABC transporter</fullName>
    </submittedName>
</protein>
<evidence type="ECO:0000256" key="8">
    <source>
        <dbReference type="SAM" id="Phobius"/>
    </source>
</evidence>
<dbReference type="CDD" id="cd18571">
    <property type="entry name" value="ABC_6TM_peptidase_like"/>
    <property type="match status" value="1"/>
</dbReference>
<dbReference type="Gene3D" id="3.40.50.300">
    <property type="entry name" value="P-loop containing nucleotide triphosphate hydrolases"/>
    <property type="match status" value="1"/>
</dbReference>
<feature type="domain" description="ABC transmembrane type-1" evidence="10">
    <location>
        <begin position="172"/>
        <end position="451"/>
    </location>
</feature>
<keyword evidence="7 8" id="KW-0472">Membrane</keyword>
<organism evidence="12 13">
    <name type="scientific">Sphingobacterium anhuiense</name>
    <dbReference type="NCBI Taxonomy" id="493780"/>
    <lineage>
        <taxon>Bacteria</taxon>
        <taxon>Pseudomonadati</taxon>
        <taxon>Bacteroidota</taxon>
        <taxon>Sphingobacteriia</taxon>
        <taxon>Sphingobacteriales</taxon>
        <taxon>Sphingobacteriaceae</taxon>
        <taxon>Sphingobacterium</taxon>
    </lineage>
</organism>
<dbReference type="InterPro" id="IPR036640">
    <property type="entry name" value="ABC1_TM_sf"/>
</dbReference>
<evidence type="ECO:0000256" key="4">
    <source>
        <dbReference type="ARBA" id="ARBA00022801"/>
    </source>
</evidence>
<dbReference type="Proteomes" id="UP001597509">
    <property type="component" value="Unassembled WGS sequence"/>
</dbReference>
<proteinExistence type="predicted"/>
<dbReference type="InterPro" id="IPR011527">
    <property type="entry name" value="ABC1_TM_dom"/>
</dbReference>
<feature type="transmembrane region" description="Helical" evidence="8">
    <location>
        <begin position="410"/>
        <end position="433"/>
    </location>
</feature>
<keyword evidence="4" id="KW-0378">Hydrolase</keyword>
<evidence type="ECO:0000259" key="9">
    <source>
        <dbReference type="PROSITE" id="PS50893"/>
    </source>
</evidence>
<gene>
    <name evidence="12" type="ORF">ACFS6I_01410</name>
</gene>
<dbReference type="PROSITE" id="PS50893">
    <property type="entry name" value="ABC_TRANSPORTER_2"/>
    <property type="match status" value="1"/>
</dbReference>
<dbReference type="Gene3D" id="3.90.70.10">
    <property type="entry name" value="Cysteine proteinases"/>
    <property type="match status" value="1"/>
</dbReference>
<keyword evidence="3" id="KW-0547">Nucleotide-binding</keyword>
<feature type="transmembrane region" description="Helical" evidence="8">
    <location>
        <begin position="168"/>
        <end position="190"/>
    </location>
</feature>
<evidence type="ECO:0000313" key="12">
    <source>
        <dbReference type="EMBL" id="MFD2902564.1"/>
    </source>
</evidence>
<feature type="domain" description="Peptidase C39" evidence="11">
    <location>
        <begin position="10"/>
        <end position="130"/>
    </location>
</feature>
<dbReference type="InterPro" id="IPR027417">
    <property type="entry name" value="P-loop_NTPase"/>
</dbReference>
<comment type="caution">
    <text evidence="12">The sequence shown here is derived from an EMBL/GenBank/DDBJ whole genome shotgun (WGS) entry which is preliminary data.</text>
</comment>
<dbReference type="SUPFAM" id="SSF52540">
    <property type="entry name" value="P-loop containing nucleoside triphosphate hydrolases"/>
    <property type="match status" value="1"/>
</dbReference>
<dbReference type="Pfam" id="PF00005">
    <property type="entry name" value="ABC_tran"/>
    <property type="match status" value="1"/>
</dbReference>
<evidence type="ECO:0000256" key="1">
    <source>
        <dbReference type="ARBA" id="ARBA00004651"/>
    </source>
</evidence>
<evidence type="ECO:0000313" key="13">
    <source>
        <dbReference type="Proteomes" id="UP001597509"/>
    </source>
</evidence>
<keyword evidence="6 8" id="KW-1133">Transmembrane helix</keyword>
<keyword evidence="5" id="KW-0067">ATP-binding</keyword>
<dbReference type="InterPro" id="IPR039421">
    <property type="entry name" value="Type_1_exporter"/>
</dbReference>
<accession>A0ABW5YQ65</accession>
<evidence type="ECO:0000256" key="3">
    <source>
        <dbReference type="ARBA" id="ARBA00022741"/>
    </source>
</evidence>
<dbReference type="InterPro" id="IPR003439">
    <property type="entry name" value="ABC_transporter-like_ATP-bd"/>
</dbReference>
<feature type="domain" description="ABC transporter" evidence="9">
    <location>
        <begin position="485"/>
        <end position="721"/>
    </location>
</feature>
<dbReference type="PANTHER" id="PTHR43394">
    <property type="entry name" value="ATP-DEPENDENT PERMEASE MDL1, MITOCHONDRIAL"/>
    <property type="match status" value="1"/>
</dbReference>
<dbReference type="InterPro" id="IPR003593">
    <property type="entry name" value="AAA+_ATPase"/>
</dbReference>
<dbReference type="Pfam" id="PF03412">
    <property type="entry name" value="Peptidase_C39"/>
    <property type="match status" value="1"/>
</dbReference>
<dbReference type="PANTHER" id="PTHR43394:SF1">
    <property type="entry name" value="ATP-BINDING CASSETTE SUB-FAMILY B MEMBER 10, MITOCHONDRIAL"/>
    <property type="match status" value="1"/>
</dbReference>
<sequence length="725" mass="82807">MLNRFPTIRQVNEMDCGPTCLRIVLLHYKVWSKLDDIRRLCNTSRDGTTMLNLRKAAEEVGFHAYGVALDYDTLLNEVHLPAILHWMDSHFVVIYKIKRNRVYISDPSRGLLDYSKKEFEEKCMSNEGFCSLLVLEPTSSIKNYHTDKTNIVTTLSLFKKYVKDHKKLLFQLFIGLVASLFFQTLFPFLTQSTIDVGIKNKDINFVLIILIIQLFFLFSRFAIEAIRKWILLHLSSKINISMLSGFFIKLMNLPLSYYDSRKTGDTLQRVNDNYRIQNLVTMNALNTFFAVISILVLGSVLLYYSLFIFVVFFVGTFFYGLWIIFFLKKRENIDYERFGVAVQDQSKIIEILNGMQELKLHNAETKKRWEWEEIQNELYKVNLKSLRLEQSLNLGSSLINEIKNMLITGIATYLVIIGNISLGGMLAIVSLIGQMGGPILQLLTFITSFQDTKISLNRLNEVYEIEDEEQGLSNSCVINEERSDIVLKNLSFKYFGANDYILKNVNFNIPNKKVTAIVGASGSGKSTLIKLLLNFYSDYEGEILVNDVSLIKINKKSWRERSSAVLQDGFIFNDTLLNNITIGGDGALNKVRLAKALDFSNVLDFVGGGEIKLSTKIGNEGVNLSAGQKQRLLIARSIYKDPSFLILDEATSSLDSINEREILLNLKSFFKDRTVLIVAHRLSTIKDADQIIVLDKGRVVEIGNHNELISKSKYYFNLVKNQLNL</sequence>
<feature type="transmembrane region" description="Helical" evidence="8">
    <location>
        <begin position="279"/>
        <end position="297"/>
    </location>
</feature>
<dbReference type="PROSITE" id="PS00211">
    <property type="entry name" value="ABC_TRANSPORTER_1"/>
    <property type="match status" value="1"/>
</dbReference>
<dbReference type="InterPro" id="IPR005074">
    <property type="entry name" value="Peptidase_C39"/>
</dbReference>
<evidence type="ECO:0000256" key="6">
    <source>
        <dbReference type="ARBA" id="ARBA00022989"/>
    </source>
</evidence>
<dbReference type="EMBL" id="JBHUPE010000001">
    <property type="protein sequence ID" value="MFD2902564.1"/>
    <property type="molecule type" value="Genomic_DNA"/>
</dbReference>